<feature type="domain" description="PAC" evidence="8">
    <location>
        <begin position="87"/>
        <end position="139"/>
    </location>
</feature>
<name>A0ABW4HYQ1_9SPHN</name>
<dbReference type="InterPro" id="IPR003594">
    <property type="entry name" value="HATPase_dom"/>
</dbReference>
<dbReference type="Pfam" id="PF00072">
    <property type="entry name" value="Response_reg"/>
    <property type="match status" value="1"/>
</dbReference>
<dbReference type="Gene3D" id="3.40.50.2300">
    <property type="match status" value="1"/>
</dbReference>
<evidence type="ECO:0000256" key="4">
    <source>
        <dbReference type="PROSITE-ProRule" id="PRU00169"/>
    </source>
</evidence>
<comment type="caution">
    <text evidence="9">The sequence shown here is derived from an EMBL/GenBank/DDBJ whole genome shotgun (WGS) entry which is preliminary data.</text>
</comment>
<dbReference type="InterPro" id="IPR001789">
    <property type="entry name" value="Sig_transdc_resp-reg_receiver"/>
</dbReference>
<evidence type="ECO:0000259" key="8">
    <source>
        <dbReference type="PROSITE" id="PS50113"/>
    </source>
</evidence>
<evidence type="ECO:0000313" key="10">
    <source>
        <dbReference type="Proteomes" id="UP001597115"/>
    </source>
</evidence>
<reference evidence="10" key="1">
    <citation type="journal article" date="2019" name="Int. J. Syst. Evol. Microbiol.">
        <title>The Global Catalogue of Microorganisms (GCM) 10K type strain sequencing project: providing services to taxonomists for standard genome sequencing and annotation.</title>
        <authorList>
            <consortium name="The Broad Institute Genomics Platform"/>
            <consortium name="The Broad Institute Genome Sequencing Center for Infectious Disease"/>
            <person name="Wu L."/>
            <person name="Ma J."/>
        </authorList>
    </citation>
    <scope>NUCLEOTIDE SEQUENCE [LARGE SCALE GENOMIC DNA]</scope>
    <source>
        <strain evidence="10">CGMCC 1.16275</strain>
    </source>
</reference>
<dbReference type="PRINTS" id="PR00344">
    <property type="entry name" value="BCTRLSENSOR"/>
</dbReference>
<dbReference type="SMART" id="SM00388">
    <property type="entry name" value="HisKA"/>
    <property type="match status" value="1"/>
</dbReference>
<comment type="catalytic activity">
    <reaction evidence="1">
        <text>ATP + protein L-histidine = ADP + protein N-phospho-L-histidine.</text>
        <dbReference type="EC" id="2.7.13.3"/>
    </reaction>
</comment>
<feature type="modified residue" description="4-aspartylphosphate" evidence="4">
    <location>
        <position position="566"/>
    </location>
</feature>
<feature type="domain" description="PAS" evidence="7">
    <location>
        <begin position="140"/>
        <end position="213"/>
    </location>
</feature>
<dbReference type="Pfam" id="PF00512">
    <property type="entry name" value="HisKA"/>
    <property type="match status" value="1"/>
</dbReference>
<dbReference type="Gene3D" id="3.30.565.10">
    <property type="entry name" value="Histidine kinase-like ATPase, C-terminal domain"/>
    <property type="match status" value="1"/>
</dbReference>
<dbReference type="SMART" id="SM00448">
    <property type="entry name" value="REC"/>
    <property type="match status" value="1"/>
</dbReference>
<dbReference type="SUPFAM" id="SSF55785">
    <property type="entry name" value="PYP-like sensor domain (PAS domain)"/>
    <property type="match status" value="2"/>
</dbReference>
<organism evidence="9 10">
    <name type="scientific">Sphingomonas tabacisoli</name>
    <dbReference type="NCBI Taxonomy" id="2249466"/>
    <lineage>
        <taxon>Bacteria</taxon>
        <taxon>Pseudomonadati</taxon>
        <taxon>Pseudomonadota</taxon>
        <taxon>Alphaproteobacteria</taxon>
        <taxon>Sphingomonadales</taxon>
        <taxon>Sphingomonadaceae</taxon>
        <taxon>Sphingomonas</taxon>
    </lineage>
</organism>
<dbReference type="InterPro" id="IPR000014">
    <property type="entry name" value="PAS"/>
</dbReference>
<dbReference type="SUPFAM" id="SSF55874">
    <property type="entry name" value="ATPase domain of HSP90 chaperone/DNA topoisomerase II/histidine kinase"/>
    <property type="match status" value="1"/>
</dbReference>
<dbReference type="PROSITE" id="PS50110">
    <property type="entry name" value="RESPONSE_REGULATORY"/>
    <property type="match status" value="1"/>
</dbReference>
<dbReference type="CDD" id="cd00082">
    <property type="entry name" value="HisKA"/>
    <property type="match status" value="1"/>
</dbReference>
<dbReference type="SMART" id="SM00387">
    <property type="entry name" value="HATPase_c"/>
    <property type="match status" value="1"/>
</dbReference>
<dbReference type="CDD" id="cd17536">
    <property type="entry name" value="REC_YesN-like"/>
    <property type="match status" value="1"/>
</dbReference>
<sequence length="640" mass="70849">MPETGTSSAVPIDDRFQLLVNAVTDYAIYMLDADGRIATWNPGARRFKGYEADEVIGEHYSRFFTPEDREARLPWRALEIAAAEGRFESEGWRVRKDGTRFWAHVVLDPVRTHDGALIGFAKITRDITEKKKAERALYESEQQFRMLVQGVKDYAIYMLDRDGRVTNWNAGAQAIKGYSADEIVGEHFSRFYTEEDKGNGEPERALQTALREGKYEREALRVRKNGERFWANVTIDPIYNEAGEHVGFAKITRDVTDRKRREEELEEARAALAQSQKLQALGALTGGIAHDFNNLMTVIRGSAELLQRGGLSEERRLRYLDAITDTADRAATLTSQLLAFSRRQPLTPEVLDVNVRLDAWAEVLGRTLGSTIEVKLDLAPGLWRVEADPTQLEIALLNAAINARDAMPDGGRLTIATANKEAEGLVCIALTDTGQGMPREIIDRAFEPFFTTKPVGKGTGLGLSQFHGFAAQTGGRAEIESEPGKGTTLRLLLPRTDKPLSSNATGNQQHELPQGLRVLLVEDNERVRDFARHLLDDLGCTVLNAANGEEALAILQQERVDLVFTDVVMPGLSGVELAKRLRDTHPNLPVILTSGYSDEVVQGRAGSLEVVRKPYRRDTIAAAIARAVGPVTPPATRAEA</sequence>
<dbReference type="CDD" id="cd00130">
    <property type="entry name" value="PAS"/>
    <property type="match status" value="2"/>
</dbReference>
<dbReference type="SMART" id="SM00086">
    <property type="entry name" value="PAC"/>
    <property type="match status" value="2"/>
</dbReference>
<dbReference type="Pfam" id="PF02518">
    <property type="entry name" value="HATPase_c"/>
    <property type="match status" value="1"/>
</dbReference>
<keyword evidence="10" id="KW-1185">Reference proteome</keyword>
<dbReference type="InterPro" id="IPR035965">
    <property type="entry name" value="PAS-like_dom_sf"/>
</dbReference>
<dbReference type="InterPro" id="IPR011006">
    <property type="entry name" value="CheY-like_superfamily"/>
</dbReference>
<feature type="domain" description="Response regulatory" evidence="6">
    <location>
        <begin position="517"/>
        <end position="628"/>
    </location>
</feature>
<dbReference type="InterPro" id="IPR003661">
    <property type="entry name" value="HisK_dim/P_dom"/>
</dbReference>
<dbReference type="PANTHER" id="PTHR43065">
    <property type="entry name" value="SENSOR HISTIDINE KINASE"/>
    <property type="match status" value="1"/>
</dbReference>
<evidence type="ECO:0000256" key="3">
    <source>
        <dbReference type="ARBA" id="ARBA00022553"/>
    </source>
</evidence>
<dbReference type="SUPFAM" id="SSF47384">
    <property type="entry name" value="Homodimeric domain of signal transducing histidine kinase"/>
    <property type="match status" value="1"/>
</dbReference>
<feature type="domain" description="PAS" evidence="7">
    <location>
        <begin position="12"/>
        <end position="70"/>
    </location>
</feature>
<dbReference type="Gene3D" id="1.10.287.130">
    <property type="match status" value="1"/>
</dbReference>
<feature type="domain" description="PAC" evidence="8">
    <location>
        <begin position="215"/>
        <end position="267"/>
    </location>
</feature>
<dbReference type="NCBIfam" id="TIGR00229">
    <property type="entry name" value="sensory_box"/>
    <property type="match status" value="2"/>
</dbReference>
<evidence type="ECO:0000259" key="7">
    <source>
        <dbReference type="PROSITE" id="PS50112"/>
    </source>
</evidence>
<dbReference type="InterPro" id="IPR036890">
    <property type="entry name" value="HATPase_C_sf"/>
</dbReference>
<proteinExistence type="predicted"/>
<dbReference type="EMBL" id="JBHUDY010000001">
    <property type="protein sequence ID" value="MFD1610480.1"/>
    <property type="molecule type" value="Genomic_DNA"/>
</dbReference>
<dbReference type="Gene3D" id="3.30.450.20">
    <property type="entry name" value="PAS domain"/>
    <property type="match status" value="2"/>
</dbReference>
<evidence type="ECO:0000256" key="2">
    <source>
        <dbReference type="ARBA" id="ARBA00012438"/>
    </source>
</evidence>
<gene>
    <name evidence="9" type="ORF">ACFSCW_01540</name>
</gene>
<dbReference type="InterPro" id="IPR001610">
    <property type="entry name" value="PAC"/>
</dbReference>
<dbReference type="EC" id="2.7.13.3" evidence="2"/>
<dbReference type="InterPro" id="IPR036097">
    <property type="entry name" value="HisK_dim/P_sf"/>
</dbReference>
<dbReference type="SUPFAM" id="SSF52172">
    <property type="entry name" value="CheY-like"/>
    <property type="match status" value="1"/>
</dbReference>
<evidence type="ECO:0000259" key="6">
    <source>
        <dbReference type="PROSITE" id="PS50110"/>
    </source>
</evidence>
<protein>
    <recommendedName>
        <fullName evidence="2">histidine kinase</fullName>
        <ecNumber evidence="2">2.7.13.3</ecNumber>
    </recommendedName>
</protein>
<dbReference type="RefSeq" id="WP_380886180.1">
    <property type="nucleotide sequence ID" value="NZ_JBHUDY010000001.1"/>
</dbReference>
<dbReference type="PANTHER" id="PTHR43065:SF49">
    <property type="entry name" value="HISTIDINE KINASE"/>
    <property type="match status" value="1"/>
</dbReference>
<evidence type="ECO:0000313" key="9">
    <source>
        <dbReference type="EMBL" id="MFD1610480.1"/>
    </source>
</evidence>
<keyword evidence="3 4" id="KW-0597">Phosphoprotein</keyword>
<dbReference type="InterPro" id="IPR004358">
    <property type="entry name" value="Sig_transdc_His_kin-like_C"/>
</dbReference>
<dbReference type="Proteomes" id="UP001597115">
    <property type="component" value="Unassembled WGS sequence"/>
</dbReference>
<evidence type="ECO:0000256" key="1">
    <source>
        <dbReference type="ARBA" id="ARBA00000085"/>
    </source>
</evidence>
<accession>A0ABW4HYQ1</accession>
<feature type="domain" description="Histidine kinase" evidence="5">
    <location>
        <begin position="287"/>
        <end position="497"/>
    </location>
</feature>
<dbReference type="PROSITE" id="PS50113">
    <property type="entry name" value="PAC"/>
    <property type="match status" value="2"/>
</dbReference>
<dbReference type="PROSITE" id="PS50109">
    <property type="entry name" value="HIS_KIN"/>
    <property type="match status" value="1"/>
</dbReference>
<dbReference type="SMART" id="SM00091">
    <property type="entry name" value="PAS"/>
    <property type="match status" value="2"/>
</dbReference>
<dbReference type="InterPro" id="IPR005467">
    <property type="entry name" value="His_kinase_dom"/>
</dbReference>
<dbReference type="Pfam" id="PF13426">
    <property type="entry name" value="PAS_9"/>
    <property type="match status" value="2"/>
</dbReference>
<dbReference type="InterPro" id="IPR000700">
    <property type="entry name" value="PAS-assoc_C"/>
</dbReference>
<dbReference type="PROSITE" id="PS50112">
    <property type="entry name" value="PAS"/>
    <property type="match status" value="2"/>
</dbReference>
<evidence type="ECO:0000259" key="5">
    <source>
        <dbReference type="PROSITE" id="PS50109"/>
    </source>
</evidence>